<gene>
    <name evidence="4" type="ORF">CYY_005069</name>
</gene>
<keyword evidence="5" id="KW-1185">Reference proteome</keyword>
<evidence type="ECO:0000259" key="3">
    <source>
        <dbReference type="Pfam" id="PF00149"/>
    </source>
</evidence>
<organism evidence="4 5">
    <name type="scientific">Polysphondylium violaceum</name>
    <dbReference type="NCBI Taxonomy" id="133409"/>
    <lineage>
        <taxon>Eukaryota</taxon>
        <taxon>Amoebozoa</taxon>
        <taxon>Evosea</taxon>
        <taxon>Eumycetozoa</taxon>
        <taxon>Dictyostelia</taxon>
        <taxon>Dictyosteliales</taxon>
        <taxon>Dictyosteliaceae</taxon>
        <taxon>Polysphondylium</taxon>
    </lineage>
</organism>
<dbReference type="GO" id="GO:0016788">
    <property type="term" value="F:hydrolase activity, acting on ester bonds"/>
    <property type="evidence" value="ECO:0007669"/>
    <property type="project" value="TreeGrafter"/>
</dbReference>
<dbReference type="OrthoDB" id="783096at2759"/>
<feature type="domain" description="Calcineurin-like phosphoesterase" evidence="3">
    <location>
        <begin position="119"/>
        <end position="370"/>
    </location>
</feature>
<dbReference type="Pfam" id="PF00149">
    <property type="entry name" value="Metallophos"/>
    <property type="match status" value="1"/>
</dbReference>
<dbReference type="InterPro" id="IPR029052">
    <property type="entry name" value="Metallo-depent_PP-like"/>
</dbReference>
<accession>A0A8J4PU30</accession>
<proteinExistence type="predicted"/>
<dbReference type="PANTHER" id="PTHR32440">
    <property type="entry name" value="PHOSPHATASE DCR2-RELATED-RELATED"/>
    <property type="match status" value="1"/>
</dbReference>
<dbReference type="SUPFAM" id="SSF56300">
    <property type="entry name" value="Metallo-dependent phosphatases"/>
    <property type="match status" value="1"/>
</dbReference>
<evidence type="ECO:0000313" key="5">
    <source>
        <dbReference type="Proteomes" id="UP000695562"/>
    </source>
</evidence>
<protein>
    <recommendedName>
        <fullName evidence="3">Calcineurin-like phosphoesterase domain-containing protein</fullName>
    </recommendedName>
</protein>
<dbReference type="Gene3D" id="3.60.21.10">
    <property type="match status" value="1"/>
</dbReference>
<dbReference type="EMBL" id="AJWJ01000193">
    <property type="protein sequence ID" value="KAF2073612.1"/>
    <property type="molecule type" value="Genomic_DNA"/>
</dbReference>
<reference evidence="4" key="1">
    <citation type="submission" date="2020-01" db="EMBL/GenBank/DDBJ databases">
        <title>Development of genomics and gene disruption for Polysphondylium violaceum indicates a role for the polyketide synthase stlB in stalk morphogenesis.</title>
        <authorList>
            <person name="Narita B."/>
            <person name="Kawabe Y."/>
            <person name="Kin K."/>
            <person name="Saito T."/>
            <person name="Gibbs R."/>
            <person name="Kuspa A."/>
            <person name="Muzny D."/>
            <person name="Queller D."/>
            <person name="Richards S."/>
            <person name="Strassman J."/>
            <person name="Sucgang R."/>
            <person name="Worley K."/>
            <person name="Schaap P."/>
        </authorList>
    </citation>
    <scope>NUCLEOTIDE SEQUENCE</scope>
    <source>
        <strain evidence="4">QSvi11</strain>
    </source>
</reference>
<dbReference type="FunFam" id="3.60.21.10:FF:000172">
    <property type="entry name" value="Predicted protein"/>
    <property type="match status" value="1"/>
</dbReference>
<sequence length="447" mass="50683">MKYIIILFSIILIVFQQQSAYGIKIPISNEFAKSGNGNVIVDDHKSIINVGVGNGINQNDLYKIPPHHQDDIKDSTKKGNFQFNHNQNNINNNNNNKNQQSPQPLTNSRKLKFSNDGKFKIAQFTDIHFGEGEDKSWGVKQDINSTQVMNTILDSEQDVDLILFTGDLITGNNIIDNASIYWIEVISVAKYRGIPWAITFGNHDDLASGQGGSRVDLLSFDIDLGSFSKFGPRNVSGVSNYYLEIFDQNGIDPLSLLWIFDSGDGSCNTKKNKISNQKSFEKCNTYITKNQVDWYKDTLAQYNNENKNSIKWSGSFFHIPLQEYMTVWNNQTCYGWNNDSIACQPENHGLFDQFKLDPTLKLVSVGHNHGNDFCGNLDGIDLCFGRHTGYGGYGTWERGARIFELNYDPNQSTVDYKTWLRFETGEKVENQIKHDPNINNQQSICTN</sequence>
<evidence type="ECO:0000256" key="1">
    <source>
        <dbReference type="SAM" id="MobiDB-lite"/>
    </source>
</evidence>
<feature type="compositionally biased region" description="Low complexity" evidence="1">
    <location>
        <begin position="80"/>
        <end position="100"/>
    </location>
</feature>
<comment type="caution">
    <text evidence="4">The sequence shown here is derived from an EMBL/GenBank/DDBJ whole genome shotgun (WGS) entry which is preliminary data.</text>
</comment>
<feature type="chain" id="PRO_5035284518" description="Calcineurin-like phosphoesterase domain-containing protein" evidence="2">
    <location>
        <begin position="23"/>
        <end position="447"/>
    </location>
</feature>
<dbReference type="CDD" id="cd07383">
    <property type="entry name" value="MPP_Dcr2"/>
    <property type="match status" value="1"/>
</dbReference>
<feature type="signal peptide" evidence="2">
    <location>
        <begin position="1"/>
        <end position="22"/>
    </location>
</feature>
<dbReference type="PANTHER" id="PTHR32440:SF11">
    <property type="entry name" value="METALLOPHOSPHOESTERASE DOMAIN-CONTAINING PROTEIN"/>
    <property type="match status" value="1"/>
</dbReference>
<feature type="region of interest" description="Disordered" evidence="1">
    <location>
        <begin position="65"/>
        <end position="107"/>
    </location>
</feature>
<dbReference type="AlphaFoldDB" id="A0A8J4PU30"/>
<dbReference type="GO" id="GO:0005737">
    <property type="term" value="C:cytoplasm"/>
    <property type="evidence" value="ECO:0007669"/>
    <property type="project" value="TreeGrafter"/>
</dbReference>
<dbReference type="InterPro" id="IPR004843">
    <property type="entry name" value="Calcineurin-like_PHP"/>
</dbReference>
<dbReference type="Proteomes" id="UP000695562">
    <property type="component" value="Unassembled WGS sequence"/>
</dbReference>
<evidence type="ECO:0000256" key="2">
    <source>
        <dbReference type="SAM" id="SignalP"/>
    </source>
</evidence>
<feature type="compositionally biased region" description="Basic and acidic residues" evidence="1">
    <location>
        <begin position="67"/>
        <end position="77"/>
    </location>
</feature>
<evidence type="ECO:0000313" key="4">
    <source>
        <dbReference type="EMBL" id="KAF2073612.1"/>
    </source>
</evidence>
<keyword evidence="2" id="KW-0732">Signal</keyword>
<name>A0A8J4PU30_9MYCE</name>